<feature type="non-terminal residue" evidence="6">
    <location>
        <position position="200"/>
    </location>
</feature>
<evidence type="ECO:0000256" key="1">
    <source>
        <dbReference type="ARBA" id="ARBA00008638"/>
    </source>
</evidence>
<dbReference type="SMART" id="SM00385">
    <property type="entry name" value="CYCLIN"/>
    <property type="match status" value="1"/>
</dbReference>
<dbReference type="GO" id="GO:0016538">
    <property type="term" value="F:cyclin-dependent protein serine/threonine kinase regulator activity"/>
    <property type="evidence" value="ECO:0007669"/>
    <property type="project" value="InterPro"/>
</dbReference>
<dbReference type="InterPro" id="IPR043198">
    <property type="entry name" value="Cyclin/Ssn8"/>
</dbReference>
<dbReference type="Proteomes" id="UP000275078">
    <property type="component" value="Unassembled WGS sequence"/>
</dbReference>
<keyword evidence="7" id="KW-1185">Reference proteome</keyword>
<dbReference type="GO" id="GO:0006357">
    <property type="term" value="P:regulation of transcription by RNA polymerase II"/>
    <property type="evidence" value="ECO:0007669"/>
    <property type="project" value="InterPro"/>
</dbReference>
<dbReference type="AlphaFoldDB" id="A0A3N4HVY5"/>
<evidence type="ECO:0000313" key="7">
    <source>
        <dbReference type="Proteomes" id="UP000275078"/>
    </source>
</evidence>
<protein>
    <recommendedName>
        <fullName evidence="2">RNA polymerase II holoenzyme cyclin-like subunit</fullName>
    </recommendedName>
</protein>
<keyword evidence="4" id="KW-0812">Transmembrane</keyword>
<feature type="domain" description="Cyclin-like" evidence="5">
    <location>
        <begin position="40"/>
        <end position="141"/>
    </location>
</feature>
<evidence type="ECO:0000313" key="6">
    <source>
        <dbReference type="EMBL" id="RPA76020.1"/>
    </source>
</evidence>
<gene>
    <name evidence="6" type="ORF">BJ508DRAFT_201190</name>
</gene>
<dbReference type="EMBL" id="ML119752">
    <property type="protein sequence ID" value="RPA76020.1"/>
    <property type="molecule type" value="Genomic_DNA"/>
</dbReference>
<evidence type="ECO:0000256" key="3">
    <source>
        <dbReference type="RuleBase" id="RU000383"/>
    </source>
</evidence>
<dbReference type="STRING" id="1160509.A0A3N4HVY5"/>
<feature type="non-terminal residue" evidence="6">
    <location>
        <position position="1"/>
    </location>
</feature>
<sequence>TMPAHQNSWLFTPAELRHTPSILSGMPPREERERRAKGIHFILQVGIALKVPQLTISTAAVFLHRFYMRQKMQVHHHYEIAATSLFLATKVEENMKKYDHLITEVIRVAQKNPKMPPVDRHSGDFWRWSDVIQEKEELMLEALCFDLHVPKSYDFLLAFTKTLDVETKEVLRSAWSFLNDSYMSLVCLVYRAEAIAAGAL</sequence>
<evidence type="ECO:0000256" key="2">
    <source>
        <dbReference type="ARBA" id="ARBA00014912"/>
    </source>
</evidence>
<keyword evidence="4" id="KW-1133">Transmembrane helix</keyword>
<keyword evidence="3" id="KW-0195">Cyclin</keyword>
<keyword evidence="4" id="KW-0472">Membrane</keyword>
<proteinExistence type="inferred from homology"/>
<dbReference type="PIRSF" id="PIRSF028758">
    <property type="entry name" value="Cyclin, C/H/G types"/>
    <property type="match status" value="1"/>
</dbReference>
<accession>A0A3N4HVY5</accession>
<dbReference type="CDD" id="cd20546">
    <property type="entry name" value="CYCLIN_SpCG1C_ScCTK2-like_rpt2"/>
    <property type="match status" value="1"/>
</dbReference>
<reference evidence="6 7" key="1">
    <citation type="journal article" date="2018" name="Nat. Ecol. Evol.">
        <title>Pezizomycetes genomes reveal the molecular basis of ectomycorrhizal truffle lifestyle.</title>
        <authorList>
            <person name="Murat C."/>
            <person name="Payen T."/>
            <person name="Noel B."/>
            <person name="Kuo A."/>
            <person name="Morin E."/>
            <person name="Chen J."/>
            <person name="Kohler A."/>
            <person name="Krizsan K."/>
            <person name="Balestrini R."/>
            <person name="Da Silva C."/>
            <person name="Montanini B."/>
            <person name="Hainaut M."/>
            <person name="Levati E."/>
            <person name="Barry K.W."/>
            <person name="Belfiori B."/>
            <person name="Cichocki N."/>
            <person name="Clum A."/>
            <person name="Dockter R.B."/>
            <person name="Fauchery L."/>
            <person name="Guy J."/>
            <person name="Iotti M."/>
            <person name="Le Tacon F."/>
            <person name="Lindquist E.A."/>
            <person name="Lipzen A."/>
            <person name="Malagnac F."/>
            <person name="Mello A."/>
            <person name="Molinier V."/>
            <person name="Miyauchi S."/>
            <person name="Poulain J."/>
            <person name="Riccioni C."/>
            <person name="Rubini A."/>
            <person name="Sitrit Y."/>
            <person name="Splivallo R."/>
            <person name="Traeger S."/>
            <person name="Wang M."/>
            <person name="Zifcakova L."/>
            <person name="Wipf D."/>
            <person name="Zambonelli A."/>
            <person name="Paolocci F."/>
            <person name="Nowrousian M."/>
            <person name="Ottonello S."/>
            <person name="Baldrian P."/>
            <person name="Spatafora J.W."/>
            <person name="Henrissat B."/>
            <person name="Nagy L.G."/>
            <person name="Aury J.M."/>
            <person name="Wincker P."/>
            <person name="Grigoriev I.V."/>
            <person name="Bonfante P."/>
            <person name="Martin F.M."/>
        </authorList>
    </citation>
    <scope>NUCLEOTIDE SEQUENCE [LARGE SCALE GENOMIC DNA]</scope>
    <source>
        <strain evidence="6 7">RN42</strain>
    </source>
</reference>
<dbReference type="InterPro" id="IPR006671">
    <property type="entry name" value="Cyclin_N"/>
</dbReference>
<dbReference type="InterPro" id="IPR013763">
    <property type="entry name" value="Cyclin-like_dom"/>
</dbReference>
<comment type="similarity">
    <text evidence="1">Belongs to the cyclin family. Cyclin C subfamily.</text>
</comment>
<evidence type="ECO:0000256" key="4">
    <source>
        <dbReference type="SAM" id="Phobius"/>
    </source>
</evidence>
<feature type="transmembrane region" description="Helical" evidence="4">
    <location>
        <begin position="41"/>
        <end position="63"/>
    </location>
</feature>
<name>A0A3N4HVY5_ASCIM</name>
<dbReference type="InterPro" id="IPR036915">
    <property type="entry name" value="Cyclin-like_sf"/>
</dbReference>
<dbReference type="SUPFAM" id="SSF47954">
    <property type="entry name" value="Cyclin-like"/>
    <property type="match status" value="2"/>
</dbReference>
<dbReference type="Gene3D" id="1.10.472.10">
    <property type="entry name" value="Cyclin-like"/>
    <property type="match status" value="2"/>
</dbReference>
<dbReference type="OrthoDB" id="25002at2759"/>
<evidence type="ECO:0000259" key="5">
    <source>
        <dbReference type="SMART" id="SM00385"/>
    </source>
</evidence>
<dbReference type="PANTHER" id="PTHR10026">
    <property type="entry name" value="CYCLIN"/>
    <property type="match status" value="1"/>
</dbReference>
<organism evidence="6 7">
    <name type="scientific">Ascobolus immersus RN42</name>
    <dbReference type="NCBI Taxonomy" id="1160509"/>
    <lineage>
        <taxon>Eukaryota</taxon>
        <taxon>Fungi</taxon>
        <taxon>Dikarya</taxon>
        <taxon>Ascomycota</taxon>
        <taxon>Pezizomycotina</taxon>
        <taxon>Pezizomycetes</taxon>
        <taxon>Pezizales</taxon>
        <taxon>Ascobolaceae</taxon>
        <taxon>Ascobolus</taxon>
    </lineage>
</organism>
<dbReference type="Pfam" id="PF00134">
    <property type="entry name" value="Cyclin_N"/>
    <property type="match status" value="1"/>
</dbReference>